<feature type="region of interest" description="Disordered" evidence="4">
    <location>
        <begin position="889"/>
        <end position="914"/>
    </location>
</feature>
<evidence type="ECO:0000259" key="5">
    <source>
        <dbReference type="PROSITE" id="PS50888"/>
    </source>
</evidence>
<dbReference type="GO" id="GO:0046983">
    <property type="term" value="F:protein dimerization activity"/>
    <property type="evidence" value="ECO:0007669"/>
    <property type="project" value="InterPro"/>
</dbReference>
<dbReference type="Gene3D" id="4.10.280.10">
    <property type="entry name" value="Helix-loop-helix DNA-binding domain"/>
    <property type="match status" value="1"/>
</dbReference>
<reference evidence="6" key="2">
    <citation type="submission" date="2021-08" db="EMBL/GenBank/DDBJ databases">
        <authorList>
            <person name="Eriksson T."/>
        </authorList>
    </citation>
    <scope>NUCLEOTIDE SEQUENCE</scope>
    <source>
        <strain evidence="6">Stoneville</strain>
        <tissue evidence="6">Whole head</tissue>
    </source>
</reference>
<feature type="compositionally biased region" description="Polar residues" evidence="4">
    <location>
        <begin position="682"/>
        <end position="699"/>
    </location>
</feature>
<reference evidence="6" key="1">
    <citation type="journal article" date="2020" name="J Insects Food Feed">
        <title>The yellow mealworm (Tenebrio molitor) genome: a resource for the emerging insects as food and feed industry.</title>
        <authorList>
            <person name="Eriksson T."/>
            <person name="Andere A."/>
            <person name="Kelstrup H."/>
            <person name="Emery V."/>
            <person name="Picard C."/>
        </authorList>
    </citation>
    <scope>NUCLEOTIDE SEQUENCE</scope>
    <source>
        <strain evidence="6">Stoneville</strain>
        <tissue evidence="6">Whole head</tissue>
    </source>
</reference>
<evidence type="ECO:0000313" key="6">
    <source>
        <dbReference type="EMBL" id="KAH0810627.1"/>
    </source>
</evidence>
<dbReference type="SMART" id="SM00353">
    <property type="entry name" value="HLH"/>
    <property type="match status" value="1"/>
</dbReference>
<feature type="region of interest" description="Disordered" evidence="4">
    <location>
        <begin position="679"/>
        <end position="710"/>
    </location>
</feature>
<dbReference type="Pfam" id="PF16040">
    <property type="entry name" value="APD1-4_N"/>
    <property type="match status" value="1"/>
</dbReference>
<proteinExistence type="predicted"/>
<dbReference type="FunFam" id="4.10.280.10:FF:000015">
    <property type="entry name" value="T-cell acute lymphocytic leukemia 1"/>
    <property type="match status" value="1"/>
</dbReference>
<dbReference type="Pfam" id="PF16041">
    <property type="entry name" value="APD1-4_M"/>
    <property type="match status" value="1"/>
</dbReference>
<dbReference type="GO" id="GO:0003677">
    <property type="term" value="F:DNA binding"/>
    <property type="evidence" value="ECO:0007669"/>
    <property type="project" value="UniProtKB-KW"/>
</dbReference>
<evidence type="ECO:0000256" key="3">
    <source>
        <dbReference type="ARBA" id="ARBA00023163"/>
    </source>
</evidence>
<keyword evidence="1" id="KW-0805">Transcription regulation</keyword>
<organism evidence="6 7">
    <name type="scientific">Tenebrio molitor</name>
    <name type="common">Yellow mealworm beetle</name>
    <dbReference type="NCBI Taxonomy" id="7067"/>
    <lineage>
        <taxon>Eukaryota</taxon>
        <taxon>Metazoa</taxon>
        <taxon>Ecdysozoa</taxon>
        <taxon>Arthropoda</taxon>
        <taxon>Hexapoda</taxon>
        <taxon>Insecta</taxon>
        <taxon>Pterygota</taxon>
        <taxon>Neoptera</taxon>
        <taxon>Endopterygota</taxon>
        <taxon>Coleoptera</taxon>
        <taxon>Polyphaga</taxon>
        <taxon>Cucujiformia</taxon>
        <taxon>Tenebrionidae</taxon>
        <taxon>Tenebrio</taxon>
    </lineage>
</organism>
<keyword evidence="7" id="KW-1185">Reference proteome</keyword>
<dbReference type="Proteomes" id="UP000719412">
    <property type="component" value="Unassembled WGS sequence"/>
</dbReference>
<dbReference type="SUPFAM" id="SSF47459">
    <property type="entry name" value="HLH, helix-loop-helix DNA-binding domain"/>
    <property type="match status" value="1"/>
</dbReference>
<dbReference type="EMBL" id="JABDTM020027373">
    <property type="protein sequence ID" value="KAH0810627.1"/>
    <property type="molecule type" value="Genomic_DNA"/>
</dbReference>
<protein>
    <recommendedName>
        <fullName evidence="5">BHLH domain-containing protein</fullName>
    </recommendedName>
</protein>
<dbReference type="InterPro" id="IPR036638">
    <property type="entry name" value="HLH_DNA-bd_sf"/>
</dbReference>
<comment type="caution">
    <text evidence="6">The sequence shown here is derived from an EMBL/GenBank/DDBJ whole genome shotgun (WGS) entry which is preliminary data.</text>
</comment>
<feature type="domain" description="BHLH" evidence="5">
    <location>
        <begin position="745"/>
        <end position="797"/>
    </location>
</feature>
<evidence type="ECO:0000256" key="4">
    <source>
        <dbReference type="SAM" id="MobiDB-lite"/>
    </source>
</evidence>
<accession>A0A8J6HA36</accession>
<dbReference type="InterPro" id="IPR011598">
    <property type="entry name" value="bHLH_dom"/>
</dbReference>
<evidence type="ECO:0000256" key="1">
    <source>
        <dbReference type="ARBA" id="ARBA00023015"/>
    </source>
</evidence>
<keyword evidence="3" id="KW-0804">Transcription</keyword>
<evidence type="ECO:0000256" key="2">
    <source>
        <dbReference type="ARBA" id="ARBA00023125"/>
    </source>
</evidence>
<dbReference type="PANTHER" id="PTHR39077:SF1">
    <property type="entry name" value="E3 UBIQUITIN-PROTEIN LIGASE APD1-4 MIDDLE DOMAIN-CONTAINING PROTEIN"/>
    <property type="match status" value="1"/>
</dbReference>
<keyword evidence="2" id="KW-0238">DNA-binding</keyword>
<sequence length="914" mass="104113">MWAWIFAVHPGIMLHVEDGLNADVFIRILEDVMLPSVAPLFPNGDFIFQQEKCSVYTARGLFIAVPLYMRYHVYGHQLYPLAMSDMRLIDNKVSTTWCQRQLVKVNTTFNAFLLENSPSLASHLKPLTMVRHLSLEDDTKEYWGFYLLQGSSVTVSTCVRWPGSSLIVIRGHKHLHECAYIGDNSSEELDELMEAIREGNYVKSENKKQNSTPHAPVNEPDMMKRHRVDVEFHHPIHKNNTKNHTIKDAVDDADITDPKALQTLLDSLQAKAKENQKQTLEEKYMHVHRNSTIAEGESKNFQIEAPHSDQTHSQETYADIMRKLESLGNKSNTILDQINKKFGGKVNNSEDNLVQEPHQQVFDVKGRHYSKPSVHFDDNIDRARRRRREIIISNAMHSNLTEDDEERNLGVEEEFTPDGIADHRGTINETTLNDYSNSEFWSSFSSSEEALLNCAGLILNLPLTPHHKCVPELTEEQAEETYLANTITYKVPVNGYYFFVFNSENEVQTNYIRVQFHLNKAVYNVSNAVSTCMNSSETCAMDLKFFSSEKLVMELPVRENSSLWNEEFVVVSECEPRTILYAMCVIAYVHVTDRPSESLGEGNVGFGGGSSVISQLQQTSRLSCIFVEVIGPSGGGCSAEITVLATGYVADIRHCRFDRFRSGSMPMITVPDMEWSADGDNTDYSASSSPIVRRSQQNPDPDSLSDEDDFSDEFSVIDSDDEKQRTFSQHHVLQTPVEIPTRGVVKKIFTNSRERWRQQNVSGAFAELRKLVPTHPPDKKLSKNEILRMAIRYIRLLTNVLEWQQTHEGPIQVKCEDSLFISRHSPAVSGQQSLRMRARLRRGALPSQPLPLCDRNGNNLLMIAPNNHLPFRKMNVFIDIIGRSNGKIKIEQDEVAKEKEEEREQNKEKQNSKD</sequence>
<evidence type="ECO:0000313" key="7">
    <source>
        <dbReference type="Proteomes" id="UP000719412"/>
    </source>
</evidence>
<dbReference type="CDD" id="cd19708">
    <property type="entry name" value="bHLH_TS_dHLH3B_like"/>
    <property type="match status" value="1"/>
</dbReference>
<dbReference type="PANTHER" id="PTHR39077">
    <property type="entry name" value="DUF4793 DOMAIN-CONTAINING PROTEIN"/>
    <property type="match status" value="1"/>
</dbReference>
<name>A0A8J6HA36_TENMO</name>
<dbReference type="Pfam" id="PF00010">
    <property type="entry name" value="HLH"/>
    <property type="match status" value="1"/>
</dbReference>
<gene>
    <name evidence="6" type="ORF">GEV33_012163</name>
</gene>
<dbReference type="InterPro" id="IPR032008">
    <property type="entry name" value="APD1-4_N"/>
</dbReference>
<dbReference type="AlphaFoldDB" id="A0A8J6HA36"/>
<dbReference type="PROSITE" id="PS50888">
    <property type="entry name" value="BHLH"/>
    <property type="match status" value="1"/>
</dbReference>
<dbReference type="InterPro" id="IPR032010">
    <property type="entry name" value="APD1-4_M"/>
</dbReference>